<keyword evidence="4" id="KW-0804">Transcription</keyword>
<comment type="similarity">
    <text evidence="1">Belongs to the LysR transcriptional regulatory family.</text>
</comment>
<dbReference type="PROSITE" id="PS50931">
    <property type="entry name" value="HTH_LYSR"/>
    <property type="match status" value="1"/>
</dbReference>
<dbReference type="SUPFAM" id="SSF46785">
    <property type="entry name" value="Winged helix' DNA-binding domain"/>
    <property type="match status" value="1"/>
</dbReference>
<dbReference type="Proteomes" id="UP000603708">
    <property type="component" value="Unassembled WGS sequence"/>
</dbReference>
<evidence type="ECO:0000313" key="7">
    <source>
        <dbReference type="Proteomes" id="UP000603708"/>
    </source>
</evidence>
<dbReference type="Pfam" id="PF00126">
    <property type="entry name" value="HTH_1"/>
    <property type="match status" value="1"/>
</dbReference>
<dbReference type="GO" id="GO:0032993">
    <property type="term" value="C:protein-DNA complex"/>
    <property type="evidence" value="ECO:0007669"/>
    <property type="project" value="TreeGrafter"/>
</dbReference>
<dbReference type="InterPro" id="IPR005119">
    <property type="entry name" value="LysR_subst-bd"/>
</dbReference>
<dbReference type="Gene3D" id="1.10.10.10">
    <property type="entry name" value="Winged helix-like DNA-binding domain superfamily/Winged helix DNA-binding domain"/>
    <property type="match status" value="1"/>
</dbReference>
<evidence type="ECO:0000256" key="3">
    <source>
        <dbReference type="ARBA" id="ARBA00023125"/>
    </source>
</evidence>
<dbReference type="SUPFAM" id="SSF53850">
    <property type="entry name" value="Periplasmic binding protein-like II"/>
    <property type="match status" value="1"/>
</dbReference>
<dbReference type="InterPro" id="IPR036390">
    <property type="entry name" value="WH_DNA-bd_sf"/>
</dbReference>
<reference evidence="6" key="2">
    <citation type="submission" date="2020-09" db="EMBL/GenBank/DDBJ databases">
        <authorList>
            <person name="Sun Q."/>
            <person name="Ohkuma M."/>
        </authorList>
    </citation>
    <scope>NUCLEOTIDE SEQUENCE</scope>
    <source>
        <strain evidence="6">JCM 5069</strain>
    </source>
</reference>
<comment type="caution">
    <text evidence="6">The sequence shown here is derived from an EMBL/GenBank/DDBJ whole genome shotgun (WGS) entry which is preliminary data.</text>
</comment>
<keyword evidence="3" id="KW-0238">DNA-binding</keyword>
<evidence type="ECO:0000256" key="4">
    <source>
        <dbReference type="ARBA" id="ARBA00023163"/>
    </source>
</evidence>
<feature type="domain" description="HTH lysR-type" evidence="5">
    <location>
        <begin position="1"/>
        <end position="53"/>
    </location>
</feature>
<dbReference type="InterPro" id="IPR000847">
    <property type="entry name" value="LysR_HTH_N"/>
</dbReference>
<dbReference type="EMBL" id="BNCD01000037">
    <property type="protein sequence ID" value="GHH88481.1"/>
    <property type="molecule type" value="Genomic_DNA"/>
</dbReference>
<dbReference type="CDD" id="cd08414">
    <property type="entry name" value="PBP2_LTTR_aromatics_like"/>
    <property type="match status" value="1"/>
</dbReference>
<dbReference type="GO" id="GO:0003677">
    <property type="term" value="F:DNA binding"/>
    <property type="evidence" value="ECO:0007669"/>
    <property type="project" value="UniProtKB-KW"/>
</dbReference>
<dbReference type="PRINTS" id="PR00039">
    <property type="entry name" value="HTHLYSR"/>
</dbReference>
<evidence type="ECO:0000256" key="1">
    <source>
        <dbReference type="ARBA" id="ARBA00009437"/>
    </source>
</evidence>
<evidence type="ECO:0000256" key="2">
    <source>
        <dbReference type="ARBA" id="ARBA00023015"/>
    </source>
</evidence>
<protein>
    <submittedName>
        <fullName evidence="6">LysR family transcriptional regulator</fullName>
    </submittedName>
</protein>
<dbReference type="Gene3D" id="3.40.190.10">
    <property type="entry name" value="Periplasmic binding protein-like II"/>
    <property type="match status" value="2"/>
</dbReference>
<keyword evidence="7" id="KW-1185">Reference proteome</keyword>
<organism evidence="6 7">
    <name type="scientific">Streptomyces sulfonofaciens</name>
    <dbReference type="NCBI Taxonomy" id="68272"/>
    <lineage>
        <taxon>Bacteria</taxon>
        <taxon>Bacillati</taxon>
        <taxon>Actinomycetota</taxon>
        <taxon>Actinomycetes</taxon>
        <taxon>Kitasatosporales</taxon>
        <taxon>Streptomycetaceae</taxon>
        <taxon>Streptomyces</taxon>
    </lineage>
</organism>
<dbReference type="GO" id="GO:0003700">
    <property type="term" value="F:DNA-binding transcription factor activity"/>
    <property type="evidence" value="ECO:0007669"/>
    <property type="project" value="InterPro"/>
</dbReference>
<evidence type="ECO:0000313" key="6">
    <source>
        <dbReference type="EMBL" id="GHH88481.1"/>
    </source>
</evidence>
<sequence>MRVFVAVVEEGGLSAAARRLHISQPALSQTVGGLEREFGVQLLVRSSTGVQPTEAGLVLLAEARGVLARYDSAVAAMAAHTASGGGVLRIGVPLELPAELLSHALADLAAAYPATRVQALHLSSAAQLAALREGTLDLGLLRERPVGQDLDAMLVVEENLGVLLAGDLAARLGEPGGIRLDALAGLEWIGFARSGSPAWYDALTAILRSHGIDVGEPVEGQALIAEVKLAAVGTGRAFTLAPPNWSQPLPETVTWSALAGHPLVRRTWAVWPAGSHRRDLGHLVAALEQPPAP</sequence>
<proteinExistence type="inferred from homology"/>
<name>A0A919LC23_9ACTN</name>
<evidence type="ECO:0000259" key="5">
    <source>
        <dbReference type="PROSITE" id="PS50931"/>
    </source>
</evidence>
<dbReference type="AlphaFoldDB" id="A0A919LC23"/>
<keyword evidence="2" id="KW-0805">Transcription regulation</keyword>
<reference evidence="6" key="1">
    <citation type="journal article" date="2014" name="Int. J. Syst. Evol. Microbiol.">
        <title>Complete genome sequence of Corynebacterium casei LMG S-19264T (=DSM 44701T), isolated from a smear-ripened cheese.</title>
        <authorList>
            <consortium name="US DOE Joint Genome Institute (JGI-PGF)"/>
            <person name="Walter F."/>
            <person name="Albersmeier A."/>
            <person name="Kalinowski J."/>
            <person name="Ruckert C."/>
        </authorList>
    </citation>
    <scope>NUCLEOTIDE SEQUENCE</scope>
    <source>
        <strain evidence="6">JCM 5069</strain>
    </source>
</reference>
<dbReference type="InterPro" id="IPR036388">
    <property type="entry name" value="WH-like_DNA-bd_sf"/>
</dbReference>
<dbReference type="FunFam" id="1.10.10.10:FF:000001">
    <property type="entry name" value="LysR family transcriptional regulator"/>
    <property type="match status" value="1"/>
</dbReference>
<dbReference type="PANTHER" id="PTHR30346">
    <property type="entry name" value="TRANSCRIPTIONAL DUAL REGULATOR HCAR-RELATED"/>
    <property type="match status" value="1"/>
</dbReference>
<dbReference type="PANTHER" id="PTHR30346:SF28">
    <property type="entry name" value="HTH-TYPE TRANSCRIPTIONAL REGULATOR CYNR"/>
    <property type="match status" value="1"/>
</dbReference>
<accession>A0A919LC23</accession>
<gene>
    <name evidence="6" type="ORF">GCM10018793_68300</name>
</gene>
<dbReference type="Pfam" id="PF03466">
    <property type="entry name" value="LysR_substrate"/>
    <property type="match status" value="1"/>
</dbReference>